<keyword evidence="3" id="KW-1185">Reference proteome</keyword>
<dbReference type="InParanoid" id="K5WWR4"/>
<organism evidence="2 3">
    <name type="scientific">Phanerochaete carnosa (strain HHB-10118-sp)</name>
    <name type="common">White-rot fungus</name>
    <name type="synonym">Peniophora carnosa</name>
    <dbReference type="NCBI Taxonomy" id="650164"/>
    <lineage>
        <taxon>Eukaryota</taxon>
        <taxon>Fungi</taxon>
        <taxon>Dikarya</taxon>
        <taxon>Basidiomycota</taxon>
        <taxon>Agaricomycotina</taxon>
        <taxon>Agaricomycetes</taxon>
        <taxon>Polyporales</taxon>
        <taxon>Phanerochaetaceae</taxon>
        <taxon>Phanerochaete</taxon>
    </lineage>
</organism>
<dbReference type="Proteomes" id="UP000008370">
    <property type="component" value="Unassembled WGS sequence"/>
</dbReference>
<evidence type="ECO:0000313" key="2">
    <source>
        <dbReference type="EMBL" id="EKM54892.1"/>
    </source>
</evidence>
<dbReference type="EMBL" id="JH930473">
    <property type="protein sequence ID" value="EKM54892.1"/>
    <property type="molecule type" value="Genomic_DNA"/>
</dbReference>
<dbReference type="GeneID" id="18917290"/>
<feature type="region of interest" description="Disordered" evidence="1">
    <location>
        <begin position="46"/>
        <end position="65"/>
    </location>
</feature>
<evidence type="ECO:0000313" key="3">
    <source>
        <dbReference type="Proteomes" id="UP000008370"/>
    </source>
</evidence>
<proteinExistence type="predicted"/>
<name>K5WWR4_PHACS</name>
<accession>K5WWR4</accession>
<dbReference type="RefSeq" id="XP_007397566.1">
    <property type="nucleotide sequence ID" value="XM_007397504.1"/>
</dbReference>
<evidence type="ECO:0000256" key="1">
    <source>
        <dbReference type="SAM" id="MobiDB-lite"/>
    </source>
</evidence>
<protein>
    <submittedName>
        <fullName evidence="2">Uncharacterized protein</fullName>
    </submittedName>
</protein>
<dbReference type="AlphaFoldDB" id="K5WWR4"/>
<dbReference type="KEGG" id="pco:PHACADRAFT_259058"/>
<reference evidence="2 3" key="1">
    <citation type="journal article" date="2012" name="BMC Genomics">
        <title>Comparative genomics of the white-rot fungi, Phanerochaete carnosa and P. chrysosporium, to elucidate the genetic basis of the distinct wood types they colonize.</title>
        <authorList>
            <person name="Suzuki H."/>
            <person name="MacDonald J."/>
            <person name="Syed K."/>
            <person name="Salamov A."/>
            <person name="Hori C."/>
            <person name="Aerts A."/>
            <person name="Henrissat B."/>
            <person name="Wiebenga A."/>
            <person name="vanKuyk P.A."/>
            <person name="Barry K."/>
            <person name="Lindquist E."/>
            <person name="LaButti K."/>
            <person name="Lapidus A."/>
            <person name="Lucas S."/>
            <person name="Coutinho P."/>
            <person name="Gong Y."/>
            <person name="Samejima M."/>
            <person name="Mahadevan R."/>
            <person name="Abou-Zaid M."/>
            <person name="de Vries R.P."/>
            <person name="Igarashi K."/>
            <person name="Yadav J.S."/>
            <person name="Grigoriev I.V."/>
            <person name="Master E.R."/>
        </authorList>
    </citation>
    <scope>NUCLEOTIDE SEQUENCE [LARGE SCALE GENOMIC DNA]</scope>
    <source>
        <strain evidence="2 3">HHB-10118-sp</strain>
    </source>
</reference>
<dbReference type="HOGENOM" id="CLU_2334343_0_0_1"/>
<sequence>MEDPATERGSPFLPPLPIHALSLGDLMYRNQTLSMPQPVAPVLQPDEQPYPIPLTSNGEPEPGLKDALDNVWTARADNASPASTALSFDAVATCDTDV</sequence>
<gene>
    <name evidence="2" type="ORF">PHACADRAFT_259058</name>
</gene>